<dbReference type="Proteomes" id="UP000503462">
    <property type="component" value="Chromosome 3"/>
</dbReference>
<feature type="region of interest" description="Disordered" evidence="1">
    <location>
        <begin position="42"/>
        <end position="77"/>
    </location>
</feature>
<feature type="compositionally biased region" description="Basic and acidic residues" evidence="1">
    <location>
        <begin position="59"/>
        <end position="70"/>
    </location>
</feature>
<gene>
    <name evidence="2" type="ORF">AMS68_004089</name>
</gene>
<dbReference type="AlphaFoldDB" id="A0A6H0XUY9"/>
<organism evidence="2 3">
    <name type="scientific">Peltaster fructicola</name>
    <dbReference type="NCBI Taxonomy" id="286661"/>
    <lineage>
        <taxon>Eukaryota</taxon>
        <taxon>Fungi</taxon>
        <taxon>Dikarya</taxon>
        <taxon>Ascomycota</taxon>
        <taxon>Pezizomycotina</taxon>
        <taxon>Dothideomycetes</taxon>
        <taxon>Dothideomycetes incertae sedis</taxon>
        <taxon>Peltaster</taxon>
    </lineage>
</organism>
<dbReference type="EMBL" id="CP051141">
    <property type="protein sequence ID" value="QIW98571.1"/>
    <property type="molecule type" value="Genomic_DNA"/>
</dbReference>
<feature type="region of interest" description="Disordered" evidence="1">
    <location>
        <begin position="192"/>
        <end position="220"/>
    </location>
</feature>
<proteinExistence type="predicted"/>
<keyword evidence="3" id="KW-1185">Reference proteome</keyword>
<protein>
    <submittedName>
        <fullName evidence="2">Uncharacterized protein</fullName>
    </submittedName>
</protein>
<feature type="compositionally biased region" description="Polar residues" evidence="1">
    <location>
        <begin position="192"/>
        <end position="201"/>
    </location>
</feature>
<feature type="region of interest" description="Disordered" evidence="1">
    <location>
        <begin position="1"/>
        <end position="20"/>
    </location>
</feature>
<feature type="compositionally biased region" description="Low complexity" evidence="1">
    <location>
        <begin position="202"/>
        <end position="220"/>
    </location>
</feature>
<feature type="compositionally biased region" description="Polar residues" evidence="1">
    <location>
        <begin position="159"/>
        <end position="168"/>
    </location>
</feature>
<name>A0A6H0XUY9_9PEZI</name>
<feature type="region of interest" description="Disordered" evidence="1">
    <location>
        <begin position="149"/>
        <end position="170"/>
    </location>
</feature>
<dbReference type="OrthoDB" id="3942661at2759"/>
<sequence length="305" mass="33435">MPGALTLRQAKAAHKARGGPAITDKQIRELQREIQLDRRAWAAKERDKNKAKAAQARAEGQKRTVAEKAEQQLGTQRRYDRFGHKSSQFHLGAFFTKASDLSHNNASTPKVKSTDLADSMSDDDLDGIDDETLLSALQAEDSVPISGTCHSLGDDRMTGVSTPKTTGVSGMHEHINWDDFLESGTQIARELSTTQSPPHTTQMSQQQEQQSRMSFGSSSSLGLTSQDLEVLDPTVAVSTVVDRMTTSSVDDCKLMPPPTVVLKRQPQPPEVDRCTTQAHSIDVHHGFSSTQLESLVDDEIMLTQI</sequence>
<reference evidence="2 3" key="1">
    <citation type="journal article" date="2016" name="Sci. Rep.">
        <title>Peltaster fructicola genome reveals evolution from an invasive phytopathogen to an ectophytic parasite.</title>
        <authorList>
            <person name="Xu C."/>
            <person name="Chen H."/>
            <person name="Gleason M.L."/>
            <person name="Xu J.R."/>
            <person name="Liu H."/>
            <person name="Zhang R."/>
            <person name="Sun G."/>
        </authorList>
    </citation>
    <scope>NUCLEOTIDE SEQUENCE [LARGE SCALE GENOMIC DNA]</scope>
    <source>
        <strain evidence="2 3">LNHT1506</strain>
    </source>
</reference>
<evidence type="ECO:0000313" key="2">
    <source>
        <dbReference type="EMBL" id="QIW98571.1"/>
    </source>
</evidence>
<evidence type="ECO:0000313" key="3">
    <source>
        <dbReference type="Proteomes" id="UP000503462"/>
    </source>
</evidence>
<accession>A0A6H0XUY9</accession>
<evidence type="ECO:0000256" key="1">
    <source>
        <dbReference type="SAM" id="MobiDB-lite"/>
    </source>
</evidence>